<dbReference type="GO" id="GO:0006777">
    <property type="term" value="P:Mo-molybdopterin cofactor biosynthetic process"/>
    <property type="evidence" value="ECO:0007669"/>
    <property type="project" value="UniProtKB-KW"/>
</dbReference>
<keyword evidence="7" id="KW-0862">Zinc</keyword>
<dbReference type="GO" id="GO:0007114">
    <property type="term" value="P:cell budding"/>
    <property type="evidence" value="ECO:0007669"/>
    <property type="project" value="EnsemblFungi"/>
</dbReference>
<dbReference type="GO" id="GO:0005524">
    <property type="term" value="F:ATP binding"/>
    <property type="evidence" value="ECO:0007669"/>
    <property type="project" value="UniProtKB-KW"/>
</dbReference>
<keyword evidence="8" id="KW-0067">ATP-binding</keyword>
<keyword evidence="4" id="KW-0819">tRNA processing</keyword>
<proteinExistence type="inferred from homology"/>
<evidence type="ECO:0000256" key="2">
    <source>
        <dbReference type="ARBA" id="ARBA00022490"/>
    </source>
</evidence>
<evidence type="ECO:0000256" key="1">
    <source>
        <dbReference type="ARBA" id="ARBA00004514"/>
    </source>
</evidence>
<evidence type="ECO:0000256" key="8">
    <source>
        <dbReference type="ARBA" id="ARBA00022840"/>
    </source>
</evidence>
<dbReference type="OrthoDB" id="10261062at2759"/>
<keyword evidence="13" id="KW-1185">Reference proteome</keyword>
<comment type="subcellular location">
    <subcellularLocation>
        <location evidence="1">Cytoplasm</location>
        <location evidence="1">Cytosol</location>
    </subcellularLocation>
</comment>
<dbReference type="GO" id="GO:2000220">
    <property type="term" value="P:regulation of pseudohyphal growth"/>
    <property type="evidence" value="ECO:0007669"/>
    <property type="project" value="EnsemblFungi"/>
</dbReference>
<dbReference type="InterPro" id="IPR028885">
    <property type="entry name" value="MOCS3/Uba4"/>
</dbReference>
<dbReference type="InterPro" id="IPR000594">
    <property type="entry name" value="ThiF_NAD_FAD-bd"/>
</dbReference>
<keyword evidence="6" id="KW-0547">Nucleotide-binding</keyword>
<name>A0A1Y2CCY3_9FUNG</name>
<dbReference type="PANTHER" id="PTHR10953">
    <property type="entry name" value="UBIQUITIN-ACTIVATING ENZYME E1"/>
    <property type="match status" value="1"/>
</dbReference>
<keyword evidence="3" id="KW-0808">Transferase</keyword>
<dbReference type="GO" id="GO:0001403">
    <property type="term" value="P:invasive growth in response to glucose limitation"/>
    <property type="evidence" value="ECO:0007669"/>
    <property type="project" value="EnsemblFungi"/>
</dbReference>
<dbReference type="Proteomes" id="UP000193642">
    <property type="component" value="Unassembled WGS sequence"/>
</dbReference>
<dbReference type="FunFam" id="3.40.250.10:FF:000014">
    <property type="entry name" value="Adenylyltransferase and sulfurtransferase MOCS3"/>
    <property type="match status" value="1"/>
</dbReference>
<organism evidence="12 13">
    <name type="scientific">Rhizoclosmatium globosum</name>
    <dbReference type="NCBI Taxonomy" id="329046"/>
    <lineage>
        <taxon>Eukaryota</taxon>
        <taxon>Fungi</taxon>
        <taxon>Fungi incertae sedis</taxon>
        <taxon>Chytridiomycota</taxon>
        <taxon>Chytridiomycota incertae sedis</taxon>
        <taxon>Chytridiomycetes</taxon>
        <taxon>Chytridiales</taxon>
        <taxon>Chytriomycetaceae</taxon>
        <taxon>Rhizoclosmatium</taxon>
    </lineage>
</organism>
<dbReference type="InterPro" id="IPR045886">
    <property type="entry name" value="ThiF/MoeB/HesA"/>
</dbReference>
<comment type="caution">
    <text evidence="12">The sequence shown here is derived from an EMBL/GenBank/DDBJ whole genome shotgun (WGS) entry which is preliminary data.</text>
</comment>
<dbReference type="Gene3D" id="3.40.250.10">
    <property type="entry name" value="Rhodanese-like domain"/>
    <property type="match status" value="1"/>
</dbReference>
<dbReference type="PANTHER" id="PTHR10953:SF102">
    <property type="entry name" value="ADENYLYLTRANSFERASE AND SULFURTRANSFERASE MOCS3"/>
    <property type="match status" value="1"/>
</dbReference>
<evidence type="ECO:0000256" key="4">
    <source>
        <dbReference type="ARBA" id="ARBA00022694"/>
    </source>
</evidence>
<dbReference type="FunFam" id="3.40.50.720:FF:000206">
    <property type="entry name" value="Adenylyltransferase and sulfurtransferase MOCS3"/>
    <property type="match status" value="1"/>
</dbReference>
<keyword evidence="10" id="KW-0511">Multifunctional enzyme</keyword>
<dbReference type="GO" id="GO:0034599">
    <property type="term" value="P:cellular response to oxidative stress"/>
    <property type="evidence" value="ECO:0007669"/>
    <property type="project" value="EnsemblFungi"/>
</dbReference>
<dbReference type="AlphaFoldDB" id="A0A1Y2CCY3"/>
<dbReference type="Pfam" id="PF00581">
    <property type="entry name" value="Rhodanese"/>
    <property type="match status" value="1"/>
</dbReference>
<evidence type="ECO:0000259" key="11">
    <source>
        <dbReference type="PROSITE" id="PS50206"/>
    </source>
</evidence>
<evidence type="ECO:0000256" key="10">
    <source>
        <dbReference type="ARBA" id="ARBA00023268"/>
    </source>
</evidence>
<dbReference type="PROSITE" id="PS50206">
    <property type="entry name" value="RHODANESE_3"/>
    <property type="match status" value="1"/>
</dbReference>
<dbReference type="GO" id="GO:0042802">
    <property type="term" value="F:identical protein binding"/>
    <property type="evidence" value="ECO:0007669"/>
    <property type="project" value="EnsemblFungi"/>
</dbReference>
<evidence type="ECO:0000256" key="5">
    <source>
        <dbReference type="ARBA" id="ARBA00022723"/>
    </source>
</evidence>
<keyword evidence="5" id="KW-0479">Metal-binding</keyword>
<dbReference type="GO" id="GO:0046872">
    <property type="term" value="F:metal ion binding"/>
    <property type="evidence" value="ECO:0007669"/>
    <property type="project" value="UniProtKB-KW"/>
</dbReference>
<keyword evidence="2" id="KW-0963">Cytoplasm</keyword>
<dbReference type="CDD" id="cd00757">
    <property type="entry name" value="ThiF_MoeB_HesA_family"/>
    <property type="match status" value="1"/>
</dbReference>
<sequence length="402" mass="43527">MATGLTKAEVERFSRQLLLPEIATEGQIRLKNAKVLIVGAGGLGSPSALYLAAAGIGKLGILDYDEVEASNLQRQVIHSESTLGIPKSESAKAAVDRLTSFCECVSHNIVLDSTNAMDIIDKYDVVLDCTDNVATRYLLNDACVILKKVLVSGSALRMDGQLTVYNHNDGPCYRCIFPNPPPPETVTNCSDGGVLGVVTGIIGCFQALEAIKILTGIGPSYSQKMLLFDAVSGSVRVVKLRGKNPVCAVCSHNPTVTKLIDYVQFCGANATDKTITRHLLGPNERVSCLKYNQIRANNLPHLLLDVRDKNQFQIASLKGSVNIPWSQLARRLGEVFDLIGLSDSDRENSSKVAIPIYVLCRLGNDSQLAVKLLQASGVQNVWDIEGGLYDWSDTVDSTFPKF</sequence>
<feature type="domain" description="Rhodanese" evidence="11">
    <location>
        <begin position="301"/>
        <end position="400"/>
    </location>
</feature>
<dbReference type="GO" id="GO:0032447">
    <property type="term" value="P:protein urmylation"/>
    <property type="evidence" value="ECO:0007669"/>
    <property type="project" value="EnsemblFungi"/>
</dbReference>
<evidence type="ECO:0000256" key="6">
    <source>
        <dbReference type="ARBA" id="ARBA00022741"/>
    </source>
</evidence>
<dbReference type="InterPro" id="IPR036873">
    <property type="entry name" value="Rhodanese-like_dom_sf"/>
</dbReference>
<accession>A0A1Y2CCY3</accession>
<dbReference type="GO" id="GO:0042292">
    <property type="term" value="F:URM1 activating enzyme activity"/>
    <property type="evidence" value="ECO:0007669"/>
    <property type="project" value="EnsemblFungi"/>
</dbReference>
<dbReference type="SMART" id="SM00450">
    <property type="entry name" value="RHOD"/>
    <property type="match status" value="1"/>
</dbReference>
<dbReference type="GO" id="GO:0002143">
    <property type="term" value="P:tRNA wobble position uridine thiolation"/>
    <property type="evidence" value="ECO:0007669"/>
    <property type="project" value="EnsemblFungi"/>
</dbReference>
<dbReference type="SUPFAM" id="SSF69572">
    <property type="entry name" value="Activating enzymes of the ubiquitin-like proteins"/>
    <property type="match status" value="1"/>
</dbReference>
<dbReference type="GO" id="GO:0005829">
    <property type="term" value="C:cytosol"/>
    <property type="evidence" value="ECO:0007669"/>
    <property type="project" value="UniProtKB-SubCell"/>
</dbReference>
<feature type="non-terminal residue" evidence="12">
    <location>
        <position position="402"/>
    </location>
</feature>
<dbReference type="GO" id="GO:0004792">
    <property type="term" value="F:thiosulfate-cyanide sulfurtransferase activity"/>
    <property type="evidence" value="ECO:0007669"/>
    <property type="project" value="EnsemblFungi"/>
</dbReference>
<evidence type="ECO:0000256" key="7">
    <source>
        <dbReference type="ARBA" id="ARBA00022833"/>
    </source>
</evidence>
<evidence type="ECO:0000256" key="9">
    <source>
        <dbReference type="ARBA" id="ARBA00023150"/>
    </source>
</evidence>
<protein>
    <recommendedName>
        <fullName evidence="11">Rhodanese domain-containing protein</fullName>
    </recommendedName>
</protein>
<dbReference type="STRING" id="329046.A0A1Y2CCY3"/>
<dbReference type="InterPro" id="IPR035985">
    <property type="entry name" value="Ubiquitin-activating_enz"/>
</dbReference>
<evidence type="ECO:0000313" key="12">
    <source>
        <dbReference type="EMBL" id="ORY44786.1"/>
    </source>
</evidence>
<dbReference type="InterPro" id="IPR001763">
    <property type="entry name" value="Rhodanese-like_dom"/>
</dbReference>
<dbReference type="Pfam" id="PF00899">
    <property type="entry name" value="ThiF"/>
    <property type="match status" value="1"/>
</dbReference>
<reference evidence="12 13" key="1">
    <citation type="submission" date="2016-07" db="EMBL/GenBank/DDBJ databases">
        <title>Pervasive Adenine N6-methylation of Active Genes in Fungi.</title>
        <authorList>
            <consortium name="DOE Joint Genome Institute"/>
            <person name="Mondo S.J."/>
            <person name="Dannebaum R.O."/>
            <person name="Kuo R.C."/>
            <person name="Labutti K."/>
            <person name="Haridas S."/>
            <person name="Kuo A."/>
            <person name="Salamov A."/>
            <person name="Ahrendt S.R."/>
            <person name="Lipzen A."/>
            <person name="Sullivan W."/>
            <person name="Andreopoulos W.B."/>
            <person name="Clum A."/>
            <person name="Lindquist E."/>
            <person name="Daum C."/>
            <person name="Ramamoorthy G.K."/>
            <person name="Gryganskyi A."/>
            <person name="Culley D."/>
            <person name="Magnuson J.K."/>
            <person name="James T.Y."/>
            <person name="O'Malley M.A."/>
            <person name="Stajich J.E."/>
            <person name="Spatafora J.W."/>
            <person name="Visel A."/>
            <person name="Grigoriev I.V."/>
        </authorList>
    </citation>
    <scope>NUCLEOTIDE SEQUENCE [LARGE SCALE GENOMIC DNA]</scope>
    <source>
        <strain evidence="12 13">JEL800</strain>
    </source>
</reference>
<dbReference type="EMBL" id="MCGO01000021">
    <property type="protein sequence ID" value="ORY44786.1"/>
    <property type="molecule type" value="Genomic_DNA"/>
</dbReference>
<dbReference type="NCBIfam" id="NF004281">
    <property type="entry name" value="PRK05690.1"/>
    <property type="match status" value="1"/>
</dbReference>
<dbReference type="HAMAP" id="MF_03049">
    <property type="entry name" value="MOCS3_Uba4"/>
    <property type="match status" value="1"/>
</dbReference>
<evidence type="ECO:0000313" key="13">
    <source>
        <dbReference type="Proteomes" id="UP000193642"/>
    </source>
</evidence>
<evidence type="ECO:0000256" key="3">
    <source>
        <dbReference type="ARBA" id="ARBA00022679"/>
    </source>
</evidence>
<keyword evidence="9" id="KW-0501">Molybdenum cofactor biosynthesis</keyword>
<dbReference type="GO" id="GO:0070566">
    <property type="term" value="F:adenylyltransferase activity"/>
    <property type="evidence" value="ECO:0007669"/>
    <property type="project" value="EnsemblFungi"/>
</dbReference>
<dbReference type="Gene3D" id="3.40.50.720">
    <property type="entry name" value="NAD(P)-binding Rossmann-like Domain"/>
    <property type="match status" value="1"/>
</dbReference>
<gene>
    <name evidence="12" type="ORF">BCR33DRAFT_679299</name>
</gene>